<keyword evidence="8" id="KW-1185">Reference proteome</keyword>
<dbReference type="InterPro" id="IPR005551">
    <property type="entry name" value="CitX"/>
</dbReference>
<dbReference type="GO" id="GO:0005524">
    <property type="term" value="F:ATP binding"/>
    <property type="evidence" value="ECO:0007669"/>
    <property type="project" value="UniProtKB-KW"/>
</dbReference>
<keyword evidence="5" id="KW-0067">ATP-binding</keyword>
<dbReference type="GO" id="GO:0046917">
    <property type="term" value="F:triphosphoribosyl-dephospho-CoA synthase activity"/>
    <property type="evidence" value="ECO:0007669"/>
    <property type="project" value="UniProtKB-EC"/>
</dbReference>
<evidence type="ECO:0000313" key="8">
    <source>
        <dbReference type="Proteomes" id="UP000254572"/>
    </source>
</evidence>
<comment type="catalytic activity">
    <reaction evidence="6">
        <text>apo-[citrate lyase ACP] + 2'-(5''-triphospho-alpha-D-ribosyl)-3'-dephospho-CoA = holo-[citrate lyase ACP] + diphosphate</text>
        <dbReference type="Rhea" id="RHEA:16333"/>
        <dbReference type="Rhea" id="RHEA-COMP:10157"/>
        <dbReference type="Rhea" id="RHEA-COMP:10158"/>
        <dbReference type="ChEBI" id="CHEBI:29999"/>
        <dbReference type="ChEBI" id="CHEBI:33019"/>
        <dbReference type="ChEBI" id="CHEBI:61378"/>
        <dbReference type="ChEBI" id="CHEBI:82683"/>
        <dbReference type="EC" id="2.7.7.61"/>
    </reaction>
</comment>
<dbReference type="RefSeq" id="WP_115612307.1">
    <property type="nucleotide sequence ID" value="NZ_UFUW01000001.1"/>
</dbReference>
<keyword evidence="2" id="KW-0808">Transferase</keyword>
<dbReference type="PANTHER" id="PTHR30201:SF2">
    <property type="entry name" value="2-(5''-TRIPHOSPHORIBOSYL)-3'-DEPHOSPHOCOENZYME-A SYNTHASE"/>
    <property type="match status" value="1"/>
</dbReference>
<sequence>MTTARTYTAPTPPLPSHEGRAVALDDILVARDTRAARQQAMQAAGGVLISLTLAAPGAVKRSPLLDAVFQAAQQAVENTIPTPQAVNIHIDDCGHHALYHVDGDAHEWKHAMLALEAASPLARLWDIDIIAANGRPISRADYGLPPRRCLLCDDDAKNCARARRHSINELNADIARRYRLLQQAEHIGAAMRQALITEATLTPKAGLVDASSNGGHHDMTLAHFLASADAIAPYLAACAARGMTFAADAASPVILAAIRPIGIQAEAAMLTATGGVNTHKGAVFAFGLTAAALGRNLAAGSSATLAQTLADIRAISADLVAEQGAGDSAGQRAYRQHHITGARGAAADGYRLITAHALPAYQRILSAGGSEHHALLATLVTLYATNDDTTTIARVGLDGLRAHQEWAKRLLADETTLMDENRLSAAIAAYDYDCTARRLSAGGSADLLALTAYFGRHFPTSLPTTEARPAACAADNPNGIPAVPLMHNQKGTA</sequence>
<dbReference type="AlphaFoldDB" id="A0A381EDC5"/>
<keyword evidence="3" id="KW-0548">Nucleotidyltransferase</keyword>
<reference evidence="7 8" key="1">
    <citation type="submission" date="2018-06" db="EMBL/GenBank/DDBJ databases">
        <authorList>
            <consortium name="Pathogen Informatics"/>
            <person name="Doyle S."/>
        </authorList>
    </citation>
    <scope>NUCLEOTIDE SEQUENCE [LARGE SCALE GENOMIC DNA]</scope>
    <source>
        <strain evidence="7 8">NCTC13294</strain>
    </source>
</reference>
<comment type="catalytic activity">
    <reaction evidence="1">
        <text>3'-dephospho-CoA + ATP = 2'-(5''-triphospho-alpha-D-ribosyl)-3'-dephospho-CoA + adenine</text>
        <dbReference type="Rhea" id="RHEA:15117"/>
        <dbReference type="ChEBI" id="CHEBI:16708"/>
        <dbReference type="ChEBI" id="CHEBI:30616"/>
        <dbReference type="ChEBI" id="CHEBI:57328"/>
        <dbReference type="ChEBI" id="CHEBI:61378"/>
        <dbReference type="EC" id="2.4.2.52"/>
    </reaction>
</comment>
<evidence type="ECO:0000256" key="5">
    <source>
        <dbReference type="ARBA" id="ARBA00022840"/>
    </source>
</evidence>
<evidence type="ECO:0000313" key="7">
    <source>
        <dbReference type="EMBL" id="SUX24962.1"/>
    </source>
</evidence>
<evidence type="ECO:0000256" key="6">
    <source>
        <dbReference type="ARBA" id="ARBA00048574"/>
    </source>
</evidence>
<dbReference type="PANTHER" id="PTHR30201">
    <property type="entry name" value="TRIPHOSPHORIBOSYL-DEPHOSPHO-COA SYNTHASE"/>
    <property type="match status" value="1"/>
</dbReference>
<evidence type="ECO:0000256" key="1">
    <source>
        <dbReference type="ARBA" id="ARBA00001210"/>
    </source>
</evidence>
<dbReference type="OrthoDB" id="114886at2"/>
<dbReference type="EMBL" id="UFUW01000001">
    <property type="protein sequence ID" value="SUX24962.1"/>
    <property type="molecule type" value="Genomic_DNA"/>
</dbReference>
<accession>A0A381EDC5</accession>
<dbReference type="NCBIfam" id="TIGR03124">
    <property type="entry name" value="citrate_citX"/>
    <property type="match status" value="1"/>
</dbReference>
<dbReference type="Pfam" id="PF01874">
    <property type="entry name" value="CitG"/>
    <property type="match status" value="1"/>
</dbReference>
<gene>
    <name evidence="7" type="ORF">NCTC13294_02171</name>
</gene>
<dbReference type="Gene3D" id="1.10.4200.10">
    <property type="entry name" value="Triphosphoribosyl-dephospho-CoA protein"/>
    <property type="match status" value="2"/>
</dbReference>
<dbReference type="Pfam" id="PF03802">
    <property type="entry name" value="CitX"/>
    <property type="match status" value="1"/>
</dbReference>
<dbReference type="InterPro" id="IPR002736">
    <property type="entry name" value="CitG"/>
</dbReference>
<dbReference type="Proteomes" id="UP000254572">
    <property type="component" value="Unassembled WGS sequence"/>
</dbReference>
<proteinExistence type="predicted"/>
<evidence type="ECO:0000256" key="3">
    <source>
        <dbReference type="ARBA" id="ARBA00022695"/>
    </source>
</evidence>
<protein>
    <submittedName>
        <fullName evidence="7">Triphosphoribosyl-dephospho-CoA synthase</fullName>
    </submittedName>
</protein>
<keyword evidence="4" id="KW-0547">Nucleotide-binding</keyword>
<organism evidence="7 8">
    <name type="scientific">Cardiobacterium valvarum</name>
    <dbReference type="NCBI Taxonomy" id="194702"/>
    <lineage>
        <taxon>Bacteria</taxon>
        <taxon>Pseudomonadati</taxon>
        <taxon>Pseudomonadota</taxon>
        <taxon>Gammaproteobacteria</taxon>
        <taxon>Cardiobacteriales</taxon>
        <taxon>Cardiobacteriaceae</taxon>
        <taxon>Cardiobacterium</taxon>
    </lineage>
</organism>
<dbReference type="GO" id="GO:0050519">
    <property type="term" value="F:holo-citrate lyase synthase activity"/>
    <property type="evidence" value="ECO:0007669"/>
    <property type="project" value="UniProtKB-EC"/>
</dbReference>
<name>A0A381EDC5_9GAMM</name>
<evidence type="ECO:0000256" key="2">
    <source>
        <dbReference type="ARBA" id="ARBA00022679"/>
    </source>
</evidence>
<dbReference type="GO" id="GO:0051191">
    <property type="term" value="P:prosthetic group biosynthetic process"/>
    <property type="evidence" value="ECO:0007669"/>
    <property type="project" value="InterPro"/>
</dbReference>
<evidence type="ECO:0000256" key="4">
    <source>
        <dbReference type="ARBA" id="ARBA00022741"/>
    </source>
</evidence>